<organism evidence="2 3">
    <name type="scientific">Gordonia effusa NBRC 100432</name>
    <dbReference type="NCBI Taxonomy" id="1077974"/>
    <lineage>
        <taxon>Bacteria</taxon>
        <taxon>Bacillati</taxon>
        <taxon>Actinomycetota</taxon>
        <taxon>Actinomycetes</taxon>
        <taxon>Mycobacteriales</taxon>
        <taxon>Gordoniaceae</taxon>
        <taxon>Gordonia</taxon>
    </lineage>
</organism>
<evidence type="ECO:0000256" key="1">
    <source>
        <dbReference type="SAM" id="MobiDB-lite"/>
    </source>
</evidence>
<keyword evidence="3" id="KW-1185">Reference proteome</keyword>
<evidence type="ECO:0000313" key="2">
    <source>
        <dbReference type="EMBL" id="GAB17685.1"/>
    </source>
</evidence>
<reference evidence="2 3" key="1">
    <citation type="submission" date="2011-12" db="EMBL/GenBank/DDBJ databases">
        <title>Whole genome shotgun sequence of Gordonia effusa NBRC 100432.</title>
        <authorList>
            <person name="Yoshida I."/>
            <person name="Takarada H."/>
            <person name="Hosoyama A."/>
            <person name="Tsuchikane K."/>
            <person name="Katsumata H."/>
            <person name="Yamazaki S."/>
            <person name="Fujita N."/>
        </authorList>
    </citation>
    <scope>NUCLEOTIDE SEQUENCE [LARGE SCALE GENOMIC DNA]</scope>
    <source>
        <strain evidence="2 3">NBRC 100432</strain>
    </source>
</reference>
<feature type="region of interest" description="Disordered" evidence="1">
    <location>
        <begin position="25"/>
        <end position="54"/>
    </location>
</feature>
<dbReference type="RefSeq" id="WP_007317023.1">
    <property type="nucleotide sequence ID" value="NZ_BAEH01000036.1"/>
</dbReference>
<protein>
    <submittedName>
        <fullName evidence="2">Uncharacterized protein</fullName>
    </submittedName>
</protein>
<gene>
    <name evidence="2" type="ORF">GOEFS_036_01240</name>
</gene>
<name>H0QXY4_9ACTN</name>
<evidence type="ECO:0000313" key="3">
    <source>
        <dbReference type="Proteomes" id="UP000035034"/>
    </source>
</evidence>
<dbReference type="eggNOG" id="ENOG5031W1M">
    <property type="taxonomic scope" value="Bacteria"/>
</dbReference>
<dbReference type="Proteomes" id="UP000035034">
    <property type="component" value="Unassembled WGS sequence"/>
</dbReference>
<dbReference type="AlphaFoldDB" id="H0QXY4"/>
<proteinExistence type="predicted"/>
<dbReference type="EMBL" id="BAEH01000036">
    <property type="protein sequence ID" value="GAB17685.1"/>
    <property type="molecule type" value="Genomic_DNA"/>
</dbReference>
<sequence>MSNFGKKIKDEVKAVSAAIENELTVLEGAPGGYDPLKEDDDTTDSESASDADDK</sequence>
<feature type="compositionally biased region" description="Acidic residues" evidence="1">
    <location>
        <begin position="37"/>
        <end position="54"/>
    </location>
</feature>
<accession>H0QXY4</accession>
<comment type="caution">
    <text evidence="2">The sequence shown here is derived from an EMBL/GenBank/DDBJ whole genome shotgun (WGS) entry which is preliminary data.</text>
</comment>